<dbReference type="Proteomes" id="UP001226160">
    <property type="component" value="Unassembled WGS sequence"/>
</dbReference>
<comment type="caution">
    <text evidence="1">The sequence shown here is derived from an EMBL/GenBank/DDBJ whole genome shotgun (WGS) entry which is preliminary data.</text>
</comment>
<sequence length="59" mass="6551">MSNAIPSAFAVLSKARVAGMGLRRADRRAPQYFLDAKDFQQSSYLVTAYGPAFHSFLRP</sequence>
<gene>
    <name evidence="1" type="ORF">QPX54_08025</name>
</gene>
<dbReference type="EMBL" id="JASNVP010000007">
    <property type="protein sequence ID" value="MDK4326448.1"/>
    <property type="molecule type" value="Genomic_DNA"/>
</dbReference>
<evidence type="ECO:0000313" key="1">
    <source>
        <dbReference type="EMBL" id="MDK4326448.1"/>
    </source>
</evidence>
<dbReference type="RefSeq" id="WP_284589865.1">
    <property type="nucleotide sequence ID" value="NZ_JASNVP010000007.1"/>
</dbReference>
<evidence type="ECO:0000313" key="2">
    <source>
        <dbReference type="Proteomes" id="UP001226160"/>
    </source>
</evidence>
<name>A0AAP4BV79_9CORY</name>
<dbReference type="AlphaFoldDB" id="A0AAP4BV79"/>
<proteinExistence type="predicted"/>
<organism evidence="1 2">
    <name type="scientific">Corynebacterium propinquum</name>
    <dbReference type="NCBI Taxonomy" id="43769"/>
    <lineage>
        <taxon>Bacteria</taxon>
        <taxon>Bacillati</taxon>
        <taxon>Actinomycetota</taxon>
        <taxon>Actinomycetes</taxon>
        <taxon>Mycobacteriales</taxon>
        <taxon>Corynebacteriaceae</taxon>
        <taxon>Corynebacterium</taxon>
    </lineage>
</organism>
<accession>A0AAP4BV79</accession>
<protein>
    <submittedName>
        <fullName evidence="1">Uncharacterized protein</fullName>
    </submittedName>
</protein>
<reference evidence="1" key="1">
    <citation type="submission" date="2023-05" db="EMBL/GenBank/DDBJ databases">
        <title>Metabolic capabilities are highly conserved among human nasal-associated Corynebacterium species in pangenomic analyses.</title>
        <authorList>
            <person name="Tran T.H."/>
            <person name="Roberts A.Q."/>
            <person name="Escapa I.F."/>
            <person name="Gao W."/>
            <person name="Conlan S."/>
            <person name="Kong H."/>
            <person name="Segre J.A."/>
            <person name="Kelly M.S."/>
            <person name="Lemon K.P."/>
        </authorList>
    </citation>
    <scope>NUCLEOTIDE SEQUENCE</scope>
    <source>
        <strain evidence="1">KPL2654</strain>
    </source>
</reference>